<keyword evidence="3" id="KW-0238">DNA-binding</keyword>
<dbReference type="Pfam" id="PF01420">
    <property type="entry name" value="Methylase_S"/>
    <property type="match status" value="1"/>
</dbReference>
<dbReference type="InterPro" id="IPR051212">
    <property type="entry name" value="Type-I_RE_S_subunit"/>
</dbReference>
<dbReference type="Gene3D" id="1.10.287.1120">
    <property type="entry name" value="Bipartite methylase S protein"/>
    <property type="match status" value="1"/>
</dbReference>
<dbReference type="InterPro" id="IPR044946">
    <property type="entry name" value="Restrct_endonuc_typeI_TRD_sf"/>
</dbReference>
<comment type="similarity">
    <text evidence="1">Belongs to the type-I restriction system S methylase family.</text>
</comment>
<feature type="coiled-coil region" evidence="5">
    <location>
        <begin position="179"/>
        <end position="206"/>
    </location>
</feature>
<dbReference type="InterPro" id="IPR000055">
    <property type="entry name" value="Restrct_endonuc_typeI_TRD"/>
</dbReference>
<evidence type="ECO:0000256" key="4">
    <source>
        <dbReference type="ARBA" id="ARBA00038652"/>
    </source>
</evidence>
<evidence type="ECO:0000256" key="5">
    <source>
        <dbReference type="SAM" id="Coils"/>
    </source>
</evidence>
<dbReference type="PANTHER" id="PTHR43140:SF1">
    <property type="entry name" value="TYPE I RESTRICTION ENZYME ECOKI SPECIFICITY SUBUNIT"/>
    <property type="match status" value="1"/>
</dbReference>
<proteinExistence type="inferred from homology"/>
<sequence>MSKYQAYEKYKDSGIEWLGDIPEHWKSLKIKRLTSIKRGASPRPIDDPKYFDDDGEYAWVRIADVTASDHYLEKTTQRLSKLGKSFSVPLEVGDLFLSIAGSVGKPMIANIKCCIHDGFVYFPDLNINRKFIYYIFYSGQPYLGLGKLGTQLNLNTETVGAITIGLPPLEEQETIARFLDHKTKQIDDLIAKKEALLEKLDEKRTALITHAVTKGLDPTAPMKDSGIKWLGDIPEHWEIKKAKYVYSQASRPIPKSSGVVTAYRDGQVTLRENRRADGYTFAIKEVGYQGVKKGDLVIQSMDAFAGAIGVSESDGRCSPEYVICEPFNPETSNNYYASLLRCMAQRDYIYVICPSVRERAPRFRFSTFKELEIPIPPFKEQLDITQFFMISLEDQLLQVKKIKEAIEKLKEYRTALITNAVTGKIDVRHIPIPQP</sequence>
<organism evidence="7 8">
    <name type="scientific">Roseofilum halophilum BLCC-M91</name>
    <dbReference type="NCBI Taxonomy" id="3022259"/>
    <lineage>
        <taxon>Bacteria</taxon>
        <taxon>Bacillati</taxon>
        <taxon>Cyanobacteriota</taxon>
        <taxon>Cyanophyceae</taxon>
        <taxon>Desertifilales</taxon>
        <taxon>Desertifilaceae</taxon>
        <taxon>Roseofilum</taxon>
        <taxon>Roseofilum halophilum</taxon>
    </lineage>
</organism>
<evidence type="ECO:0000313" key="8">
    <source>
        <dbReference type="Proteomes" id="UP001231370"/>
    </source>
</evidence>
<keyword evidence="7" id="KW-0255">Endonuclease</keyword>
<evidence type="ECO:0000256" key="3">
    <source>
        <dbReference type="ARBA" id="ARBA00023125"/>
    </source>
</evidence>
<dbReference type="Proteomes" id="UP001231370">
    <property type="component" value="Unassembled WGS sequence"/>
</dbReference>
<evidence type="ECO:0000313" key="7">
    <source>
        <dbReference type="EMBL" id="MDJ1177518.1"/>
    </source>
</evidence>
<accession>A0ABT7BGW4</accession>
<evidence type="ECO:0000259" key="6">
    <source>
        <dbReference type="Pfam" id="PF01420"/>
    </source>
</evidence>
<keyword evidence="2" id="KW-0680">Restriction system</keyword>
<reference evidence="7 8" key="1">
    <citation type="submission" date="2023-01" db="EMBL/GenBank/DDBJ databases">
        <title>Novel diversity within Roseofilum (Cyanobacteria; Desertifilaceae) from marine benthic mats with descriptions of four novel species.</title>
        <authorList>
            <person name="Wang Y."/>
            <person name="Berthold D.E."/>
            <person name="Hu J."/>
            <person name="Lefler F.W."/>
            <person name="Laughinghouse H.D. IV."/>
        </authorList>
    </citation>
    <scope>NUCLEOTIDE SEQUENCE [LARGE SCALE GENOMIC DNA]</scope>
    <source>
        <strain evidence="7 8">BLCC-M91</strain>
    </source>
</reference>
<dbReference type="EMBL" id="JAQPOK010000010">
    <property type="protein sequence ID" value="MDJ1177518.1"/>
    <property type="molecule type" value="Genomic_DNA"/>
</dbReference>
<feature type="domain" description="Type I restriction modification DNA specificity" evidence="6">
    <location>
        <begin position="22"/>
        <end position="198"/>
    </location>
</feature>
<dbReference type="GO" id="GO:0004519">
    <property type="term" value="F:endonuclease activity"/>
    <property type="evidence" value="ECO:0007669"/>
    <property type="project" value="UniProtKB-KW"/>
</dbReference>
<dbReference type="CDD" id="cd17283">
    <property type="entry name" value="RMtype1_S_Hpy180ORF7835P_TRD2-CR2_like"/>
    <property type="match status" value="1"/>
</dbReference>
<keyword evidence="8" id="KW-1185">Reference proteome</keyword>
<keyword evidence="5" id="KW-0175">Coiled coil</keyword>
<dbReference type="RefSeq" id="WP_283760849.1">
    <property type="nucleotide sequence ID" value="NZ_JAQPOK010000010.1"/>
</dbReference>
<comment type="subunit">
    <text evidence="4">The methyltransferase is composed of M and S polypeptides.</text>
</comment>
<dbReference type="Gene3D" id="3.90.220.20">
    <property type="entry name" value="DNA methylase specificity domains"/>
    <property type="match status" value="2"/>
</dbReference>
<dbReference type="SUPFAM" id="SSF116734">
    <property type="entry name" value="DNA methylase specificity domain"/>
    <property type="match status" value="2"/>
</dbReference>
<evidence type="ECO:0000256" key="2">
    <source>
        <dbReference type="ARBA" id="ARBA00022747"/>
    </source>
</evidence>
<keyword evidence="7" id="KW-0378">Hydrolase</keyword>
<comment type="caution">
    <text evidence="7">The sequence shown here is derived from an EMBL/GenBank/DDBJ whole genome shotgun (WGS) entry which is preliminary data.</text>
</comment>
<dbReference type="PANTHER" id="PTHR43140">
    <property type="entry name" value="TYPE-1 RESTRICTION ENZYME ECOKI SPECIFICITY PROTEIN"/>
    <property type="match status" value="1"/>
</dbReference>
<keyword evidence="7" id="KW-0540">Nuclease</keyword>
<gene>
    <name evidence="7" type="ORF">PJF56_01450</name>
</gene>
<evidence type="ECO:0000256" key="1">
    <source>
        <dbReference type="ARBA" id="ARBA00010923"/>
    </source>
</evidence>
<name>A0ABT7BGW4_9CYAN</name>
<protein>
    <submittedName>
        <fullName evidence="7">Restriction endonuclease subunit S</fullName>
    </submittedName>
</protein>